<name>A0A0D3G6H8_9ORYZ</name>
<keyword evidence="5" id="KW-1185">Reference proteome</keyword>
<proteinExistence type="predicted"/>
<feature type="compositionally biased region" description="Low complexity" evidence="1">
    <location>
        <begin position="372"/>
        <end position="381"/>
    </location>
</feature>
<dbReference type="EnsemblPlants" id="OBART05G13040.1">
    <property type="protein sequence ID" value="OBART05G13040.1"/>
    <property type="gene ID" value="OBART05G13040"/>
</dbReference>
<feature type="signal peptide" evidence="2">
    <location>
        <begin position="1"/>
        <end position="30"/>
    </location>
</feature>
<reference evidence="4" key="1">
    <citation type="journal article" date="2009" name="Rice">
        <title>De Novo Next Generation Sequencing of Plant Genomes.</title>
        <authorList>
            <person name="Rounsley S."/>
            <person name="Marri P.R."/>
            <person name="Yu Y."/>
            <person name="He R."/>
            <person name="Sisneros N."/>
            <person name="Goicoechea J.L."/>
            <person name="Lee S.J."/>
            <person name="Angelova A."/>
            <person name="Kudrna D."/>
            <person name="Luo M."/>
            <person name="Affourtit J."/>
            <person name="Desany B."/>
            <person name="Knight J."/>
            <person name="Niazi F."/>
            <person name="Egholm M."/>
            <person name="Wing R.A."/>
        </authorList>
    </citation>
    <scope>NUCLEOTIDE SEQUENCE [LARGE SCALE GENOMIC DNA]</scope>
    <source>
        <strain evidence="4">cv. IRGC 105608</strain>
    </source>
</reference>
<dbReference type="eggNOG" id="ENOG502SA40">
    <property type="taxonomic scope" value="Eukaryota"/>
</dbReference>
<dbReference type="PANTHER" id="PTHR34366">
    <property type="entry name" value="OS07G0289901 PROTEIN-RELATED"/>
    <property type="match status" value="1"/>
</dbReference>
<feature type="compositionally biased region" description="Gly residues" evidence="1">
    <location>
        <begin position="158"/>
        <end position="188"/>
    </location>
</feature>
<dbReference type="Gene3D" id="1.20.245.10">
    <property type="entry name" value="Lipoxygenase-1, Domain 5"/>
    <property type="match status" value="1"/>
</dbReference>
<evidence type="ECO:0000313" key="5">
    <source>
        <dbReference type="Proteomes" id="UP000026960"/>
    </source>
</evidence>
<sequence length="441" mass="44318">MSLHAMACLKLRHVCLTVVLFSIGISSCRGQGGGGAGGGGAVVPGTQDAIQIVAQAALCFDNRQVINGCLQSMGINATTTTGGSGATTSAPAAANGSAAATMCSAPCFGQMTMMMGCVNGIFGNFAGYSPGLMQGVQAVFQMACGNVNGQGGAAAAAGGGGGGSAGASGGSGGAGGGAGGATGGGAGSGNASPNSGSHVAVKRPGYPTSGAAGPTVSLTRHIDIDFYNPRTSADFIGMAVEDPSQPHGLRLLTEDYPYAADGLLLWSAISRWSEAYVAAYYPSDKAVQADYELQSWYPEAVQSRHADKRDAPWWSRLSMPGARRGRPGVRAPRHRPAPLLPLGAAQPDADHDDMTVIDTLSTHSAAPPPDSPSTAAPPSLPSAACWCSPAVQTTAPPSCLRHNSHRERNLATPADDADVAAQGQAVGASLTEEVLPMLEEV</sequence>
<organism evidence="4">
    <name type="scientific">Oryza barthii</name>
    <dbReference type="NCBI Taxonomy" id="65489"/>
    <lineage>
        <taxon>Eukaryota</taxon>
        <taxon>Viridiplantae</taxon>
        <taxon>Streptophyta</taxon>
        <taxon>Embryophyta</taxon>
        <taxon>Tracheophyta</taxon>
        <taxon>Spermatophyta</taxon>
        <taxon>Magnoliopsida</taxon>
        <taxon>Liliopsida</taxon>
        <taxon>Poales</taxon>
        <taxon>Poaceae</taxon>
        <taxon>BOP clade</taxon>
        <taxon>Oryzoideae</taxon>
        <taxon>Oryzeae</taxon>
        <taxon>Oryzinae</taxon>
        <taxon>Oryza</taxon>
    </lineage>
</organism>
<dbReference type="AlphaFoldDB" id="A0A0D3G6H8"/>
<dbReference type="GO" id="GO:0046872">
    <property type="term" value="F:metal ion binding"/>
    <property type="evidence" value="ECO:0007669"/>
    <property type="project" value="InterPro"/>
</dbReference>
<dbReference type="PaxDb" id="65489-OBART05G13040.1"/>
<feature type="chain" id="PRO_5002262255" description="Lipoxygenase domain-containing protein" evidence="2">
    <location>
        <begin position="31"/>
        <end position="441"/>
    </location>
</feature>
<evidence type="ECO:0000256" key="2">
    <source>
        <dbReference type="SAM" id="SignalP"/>
    </source>
</evidence>
<dbReference type="HOGENOM" id="CLU_700917_0_0_1"/>
<evidence type="ECO:0000313" key="4">
    <source>
        <dbReference type="EnsemblPlants" id="OBART05G13040.1"/>
    </source>
</evidence>
<feature type="region of interest" description="Disordered" evidence="1">
    <location>
        <begin position="158"/>
        <end position="214"/>
    </location>
</feature>
<feature type="domain" description="Lipoxygenase" evidence="3">
    <location>
        <begin position="237"/>
        <end position="321"/>
    </location>
</feature>
<reference evidence="4" key="2">
    <citation type="submission" date="2015-03" db="UniProtKB">
        <authorList>
            <consortium name="EnsemblPlants"/>
        </authorList>
    </citation>
    <scope>IDENTIFICATION</scope>
</reference>
<dbReference type="PANTHER" id="PTHR34366:SF9">
    <property type="entry name" value="OS03G0304200 PROTEIN"/>
    <property type="match status" value="1"/>
</dbReference>
<dbReference type="PROSITE" id="PS51393">
    <property type="entry name" value="LIPOXYGENASE_3"/>
    <property type="match status" value="1"/>
</dbReference>
<accession>A0A0D3G6H8</accession>
<evidence type="ECO:0000256" key="1">
    <source>
        <dbReference type="SAM" id="MobiDB-lite"/>
    </source>
</evidence>
<dbReference type="Pfam" id="PF24865">
    <property type="entry name" value="DUF7731"/>
    <property type="match status" value="1"/>
</dbReference>
<dbReference type="InterPro" id="IPR036226">
    <property type="entry name" value="LipOase_C_sf"/>
</dbReference>
<dbReference type="Gramene" id="OBART05G13040.1">
    <property type="protein sequence ID" value="OBART05G13040.1"/>
    <property type="gene ID" value="OBART05G13040"/>
</dbReference>
<keyword evidence="2" id="KW-0732">Signal</keyword>
<dbReference type="Pfam" id="PF00305">
    <property type="entry name" value="Lipoxygenase"/>
    <property type="match status" value="1"/>
</dbReference>
<feature type="compositionally biased region" description="Basic residues" evidence="1">
    <location>
        <begin position="323"/>
        <end position="336"/>
    </location>
</feature>
<evidence type="ECO:0000259" key="3">
    <source>
        <dbReference type="PROSITE" id="PS51393"/>
    </source>
</evidence>
<dbReference type="SUPFAM" id="SSF48484">
    <property type="entry name" value="Lipoxigenase"/>
    <property type="match status" value="1"/>
</dbReference>
<protein>
    <recommendedName>
        <fullName evidence="3">Lipoxygenase domain-containing protein</fullName>
    </recommendedName>
</protein>
<dbReference type="GO" id="GO:0016702">
    <property type="term" value="F:oxidoreductase activity, acting on single donors with incorporation of molecular oxygen, incorporation of two atoms of oxygen"/>
    <property type="evidence" value="ECO:0007669"/>
    <property type="project" value="InterPro"/>
</dbReference>
<dbReference type="InterPro" id="IPR056633">
    <property type="entry name" value="DUF7731"/>
</dbReference>
<dbReference type="Proteomes" id="UP000026960">
    <property type="component" value="Chromosome 5"/>
</dbReference>
<feature type="region of interest" description="Disordered" evidence="1">
    <location>
        <begin position="316"/>
        <end position="381"/>
    </location>
</feature>
<dbReference type="InterPro" id="IPR013819">
    <property type="entry name" value="LipOase_C"/>
</dbReference>